<accession>A0ABT5NQ35</accession>
<dbReference type="SUPFAM" id="SSF52172">
    <property type="entry name" value="CheY-like"/>
    <property type="match status" value="1"/>
</dbReference>
<evidence type="ECO:0000256" key="1">
    <source>
        <dbReference type="ARBA" id="ARBA00022553"/>
    </source>
</evidence>
<dbReference type="CDD" id="cd17535">
    <property type="entry name" value="REC_NarL-like"/>
    <property type="match status" value="1"/>
</dbReference>
<evidence type="ECO:0000313" key="9">
    <source>
        <dbReference type="Proteomes" id="UP001148203"/>
    </source>
</evidence>
<evidence type="ECO:0000256" key="4">
    <source>
        <dbReference type="ARBA" id="ARBA00023163"/>
    </source>
</evidence>
<dbReference type="Gene3D" id="3.40.50.2300">
    <property type="match status" value="1"/>
</dbReference>
<dbReference type="Proteomes" id="UP001148203">
    <property type="component" value="Unassembled WGS sequence"/>
</dbReference>
<dbReference type="InterPro" id="IPR001789">
    <property type="entry name" value="Sig_transdc_resp-reg_receiver"/>
</dbReference>
<keyword evidence="1 5" id="KW-0597">Phosphoprotein</keyword>
<feature type="domain" description="Response regulatory" evidence="7">
    <location>
        <begin position="2"/>
        <end position="117"/>
    </location>
</feature>
<sequence>MRVLLADDHPVIHLALRPMLEAAGYHVVGQCYSGLEVLRKTAELKPDVLVLDIDLPELSGLQVMAQLKASPYTPRVLVFTAAGGSVVASQCLVAGVNGFVGKDACAATFMRALRAVAGGSHSFPLGVLSSVRRTEALSGDELVAASLTRQEVSVLWQLAQGRRGTEIAADLGLSPKTVSTYKSRLMVKTGATSLIGLVDFARRVAIN</sequence>
<reference evidence="8 9" key="1">
    <citation type="submission" date="2022-05" db="EMBL/GenBank/DDBJ databases">
        <title>Novel Pseudomonas spp. Isolated from a Rainbow Trout Aquaculture Facility.</title>
        <authorList>
            <person name="Testerman T."/>
            <person name="Graf J."/>
        </authorList>
    </citation>
    <scope>NUCLEOTIDE SEQUENCE [LARGE SCALE GENOMIC DNA]</scope>
    <source>
        <strain evidence="8 9">ID681</strain>
    </source>
</reference>
<dbReference type="InterPro" id="IPR000792">
    <property type="entry name" value="Tscrpt_reg_LuxR_C"/>
</dbReference>
<dbReference type="PRINTS" id="PR00038">
    <property type="entry name" value="HTHLUXR"/>
</dbReference>
<dbReference type="Pfam" id="PF00196">
    <property type="entry name" value="GerE"/>
    <property type="match status" value="1"/>
</dbReference>
<keyword evidence="9" id="KW-1185">Reference proteome</keyword>
<dbReference type="EMBL" id="JAMDGY010000018">
    <property type="protein sequence ID" value="MDD0990291.1"/>
    <property type="molecule type" value="Genomic_DNA"/>
</dbReference>
<feature type="modified residue" description="4-aspartylphosphate" evidence="5">
    <location>
        <position position="52"/>
    </location>
</feature>
<keyword evidence="4" id="KW-0804">Transcription</keyword>
<dbReference type="PROSITE" id="PS50043">
    <property type="entry name" value="HTH_LUXR_2"/>
    <property type="match status" value="1"/>
</dbReference>
<dbReference type="SUPFAM" id="SSF46894">
    <property type="entry name" value="C-terminal effector domain of the bipartite response regulators"/>
    <property type="match status" value="1"/>
</dbReference>
<evidence type="ECO:0000256" key="5">
    <source>
        <dbReference type="PROSITE-ProRule" id="PRU00169"/>
    </source>
</evidence>
<evidence type="ECO:0000259" key="7">
    <source>
        <dbReference type="PROSITE" id="PS50110"/>
    </source>
</evidence>
<dbReference type="SMART" id="SM00421">
    <property type="entry name" value="HTH_LUXR"/>
    <property type="match status" value="1"/>
</dbReference>
<dbReference type="PANTHER" id="PTHR43214">
    <property type="entry name" value="TWO-COMPONENT RESPONSE REGULATOR"/>
    <property type="match status" value="1"/>
</dbReference>
<proteinExistence type="predicted"/>
<dbReference type="InterPro" id="IPR011006">
    <property type="entry name" value="CheY-like_superfamily"/>
</dbReference>
<dbReference type="PANTHER" id="PTHR43214:SF41">
    <property type="entry name" value="NITRATE_NITRITE RESPONSE REGULATOR PROTEIN NARP"/>
    <property type="match status" value="1"/>
</dbReference>
<evidence type="ECO:0000313" key="8">
    <source>
        <dbReference type="EMBL" id="MDD0990291.1"/>
    </source>
</evidence>
<protein>
    <submittedName>
        <fullName evidence="8">Response regulator transcription factor</fullName>
    </submittedName>
</protein>
<dbReference type="SMART" id="SM00448">
    <property type="entry name" value="REC"/>
    <property type="match status" value="1"/>
</dbReference>
<dbReference type="Gene3D" id="1.10.10.10">
    <property type="entry name" value="Winged helix-like DNA-binding domain superfamily/Winged helix DNA-binding domain"/>
    <property type="match status" value="1"/>
</dbReference>
<dbReference type="InterPro" id="IPR058245">
    <property type="entry name" value="NreC/VraR/RcsB-like_REC"/>
</dbReference>
<evidence type="ECO:0000256" key="2">
    <source>
        <dbReference type="ARBA" id="ARBA00023015"/>
    </source>
</evidence>
<dbReference type="CDD" id="cd06170">
    <property type="entry name" value="LuxR_C_like"/>
    <property type="match status" value="1"/>
</dbReference>
<organism evidence="8 9">
    <name type="scientific">Pseudomonas fontis</name>
    <dbReference type="NCBI Taxonomy" id="2942633"/>
    <lineage>
        <taxon>Bacteria</taxon>
        <taxon>Pseudomonadati</taxon>
        <taxon>Pseudomonadota</taxon>
        <taxon>Gammaproteobacteria</taxon>
        <taxon>Pseudomonadales</taxon>
        <taxon>Pseudomonadaceae</taxon>
        <taxon>Pseudomonas</taxon>
    </lineage>
</organism>
<keyword evidence="2" id="KW-0805">Transcription regulation</keyword>
<evidence type="ECO:0000259" key="6">
    <source>
        <dbReference type="PROSITE" id="PS50043"/>
    </source>
</evidence>
<dbReference type="Pfam" id="PF00072">
    <property type="entry name" value="Response_reg"/>
    <property type="match status" value="1"/>
</dbReference>
<dbReference type="InterPro" id="IPR016032">
    <property type="entry name" value="Sig_transdc_resp-reg_C-effctor"/>
</dbReference>
<dbReference type="InterPro" id="IPR036388">
    <property type="entry name" value="WH-like_DNA-bd_sf"/>
</dbReference>
<evidence type="ECO:0000256" key="3">
    <source>
        <dbReference type="ARBA" id="ARBA00023125"/>
    </source>
</evidence>
<keyword evidence="3" id="KW-0238">DNA-binding</keyword>
<dbReference type="RefSeq" id="WP_273909186.1">
    <property type="nucleotide sequence ID" value="NZ_JAMDGX010000006.1"/>
</dbReference>
<dbReference type="PROSITE" id="PS50110">
    <property type="entry name" value="RESPONSE_REGULATORY"/>
    <property type="match status" value="1"/>
</dbReference>
<feature type="domain" description="HTH luxR-type" evidence="6">
    <location>
        <begin position="140"/>
        <end position="205"/>
    </location>
</feature>
<name>A0ABT5NQ35_9PSED</name>
<gene>
    <name evidence="8" type="ORF">M5G11_07025</name>
</gene>
<comment type="caution">
    <text evidence="8">The sequence shown here is derived from an EMBL/GenBank/DDBJ whole genome shotgun (WGS) entry which is preliminary data.</text>
</comment>
<dbReference type="InterPro" id="IPR039420">
    <property type="entry name" value="WalR-like"/>
</dbReference>